<dbReference type="RefSeq" id="WP_063358673.1">
    <property type="nucleotide sequence ID" value="NZ_AQHB01000030.1"/>
</dbReference>
<feature type="chain" id="PRO_5007882347" description="Capsule assembly Wzi family protein" evidence="1">
    <location>
        <begin position="21"/>
        <end position="451"/>
    </location>
</feature>
<organism evidence="2 3">
    <name type="scientific">Pseudoalteromonas luteoviolacea DSM 6061</name>
    <dbReference type="NCBI Taxonomy" id="1365250"/>
    <lineage>
        <taxon>Bacteria</taxon>
        <taxon>Pseudomonadati</taxon>
        <taxon>Pseudomonadota</taxon>
        <taxon>Gammaproteobacteria</taxon>
        <taxon>Alteromonadales</taxon>
        <taxon>Pseudoalteromonadaceae</taxon>
        <taxon>Pseudoalteromonas</taxon>
    </lineage>
</organism>
<evidence type="ECO:0008006" key="4">
    <source>
        <dbReference type="Google" id="ProtNLM"/>
    </source>
</evidence>
<dbReference type="Gene3D" id="2.40.160.130">
    <property type="entry name" value="Capsule assembly protein Wzi"/>
    <property type="match status" value="1"/>
</dbReference>
<comment type="caution">
    <text evidence="2">The sequence shown here is derived from an EMBL/GenBank/DDBJ whole genome shotgun (WGS) entry which is preliminary data.</text>
</comment>
<evidence type="ECO:0000256" key="1">
    <source>
        <dbReference type="SAM" id="SignalP"/>
    </source>
</evidence>
<dbReference type="EMBL" id="AUYB01000095">
    <property type="protein sequence ID" value="KZN40471.1"/>
    <property type="molecule type" value="Genomic_DNA"/>
</dbReference>
<dbReference type="Proteomes" id="UP000076643">
    <property type="component" value="Unassembled WGS sequence"/>
</dbReference>
<dbReference type="InterPro" id="IPR038636">
    <property type="entry name" value="Wzi_sf"/>
</dbReference>
<accession>A0A166XKA2</accession>
<keyword evidence="1" id="KW-0732">Signal</keyword>
<dbReference type="InterPro" id="IPR026950">
    <property type="entry name" value="Caps_assemb_Wzi"/>
</dbReference>
<dbReference type="Pfam" id="PF14052">
    <property type="entry name" value="Caps_assemb_Wzi"/>
    <property type="match status" value="1"/>
</dbReference>
<protein>
    <recommendedName>
        <fullName evidence="4">Capsule assembly Wzi family protein</fullName>
    </recommendedName>
</protein>
<proteinExistence type="predicted"/>
<evidence type="ECO:0000313" key="3">
    <source>
        <dbReference type="Proteomes" id="UP000076643"/>
    </source>
</evidence>
<feature type="signal peptide" evidence="1">
    <location>
        <begin position="1"/>
        <end position="20"/>
    </location>
</feature>
<dbReference type="AlphaFoldDB" id="A0A166XKA2"/>
<evidence type="ECO:0000313" key="2">
    <source>
        <dbReference type="EMBL" id="KZN40471.1"/>
    </source>
</evidence>
<name>A0A166XKA2_9GAMM</name>
<dbReference type="PATRIC" id="fig|1365250.3.peg.1606"/>
<gene>
    <name evidence="2" type="ORF">N475_11880</name>
</gene>
<keyword evidence="3" id="KW-1185">Reference proteome</keyword>
<reference evidence="2 3" key="1">
    <citation type="submission" date="2013-07" db="EMBL/GenBank/DDBJ databases">
        <title>Comparative Genomic and Metabolomic Analysis of Twelve Strains of Pseudoalteromonas luteoviolacea.</title>
        <authorList>
            <person name="Vynne N.G."/>
            <person name="Mansson M."/>
            <person name="Gram L."/>
        </authorList>
    </citation>
    <scope>NUCLEOTIDE SEQUENCE [LARGE SCALE GENOMIC DNA]</scope>
    <source>
        <strain evidence="2 3">DSM 6061</strain>
    </source>
</reference>
<sequence length="451" mass="49897">MKLRRISAVCLCAISLHIEASPWITAQDSSTKHSIDLLVSHGLINRPVNQYPLFWQGIAEDLSNIDSTKLSEQTAFAVSHLRHALSIDKRTTRSGIKAHYHKAPSTRSGLGENTRAKSGIQSFGELTSDIVSARVQVNYADDALDGKYINHHGSHVAVLLGDWALSAERLDYWWGPGNETALLLSNNASPMKAVRLSRANTNYSGPNFLSFIGPWQITAIIAKQQPHEQEGDFWGARFSASPLPGLELGFATTGSDFVYLTPNNGEESKKQRITSIDFKYSTLIGVHPFAVYGEYTGDNESGALPDQPMFTLGIESYWAQEDSRTKAFIEYSDTVTDCNAQSSSFQCHFETPGNGSDYREKGQWLGASIGPQAKSLTVSADYFQTNGVGGFIKLKRSEFEALQLDRTFIEVGYQQGVLSGLMKASFSIWKDKTPQLNDTQNALSFSWEYQF</sequence>